<dbReference type="AlphaFoldDB" id="A0A9P4GQ88"/>
<accession>A0A9P4GQ88</accession>
<dbReference type="RefSeq" id="XP_040791969.1">
    <property type="nucleotide sequence ID" value="XM_040936752.1"/>
</dbReference>
<keyword evidence="3" id="KW-1185">Reference proteome</keyword>
<comment type="caution">
    <text evidence="2">The sequence shown here is derived from an EMBL/GenBank/DDBJ whole genome shotgun (WGS) entry which is preliminary data.</text>
</comment>
<name>A0A9P4GQ88_9PLEO</name>
<reference evidence="2" key="1">
    <citation type="submission" date="2020-01" db="EMBL/GenBank/DDBJ databases">
        <authorList>
            <consortium name="DOE Joint Genome Institute"/>
            <person name="Haridas S."/>
            <person name="Albert R."/>
            <person name="Binder M."/>
            <person name="Bloem J."/>
            <person name="Labutti K."/>
            <person name="Salamov A."/>
            <person name="Andreopoulos B."/>
            <person name="Baker S.E."/>
            <person name="Barry K."/>
            <person name="Bills G."/>
            <person name="Bluhm B.H."/>
            <person name="Cannon C."/>
            <person name="Castanera R."/>
            <person name="Culley D.E."/>
            <person name="Daum C."/>
            <person name="Ezra D."/>
            <person name="Gonzalez J.B."/>
            <person name="Henrissat B."/>
            <person name="Kuo A."/>
            <person name="Liang C."/>
            <person name="Lipzen A."/>
            <person name="Lutzoni F."/>
            <person name="Magnuson J."/>
            <person name="Mondo S."/>
            <person name="Nolan M."/>
            <person name="Ohm R."/>
            <person name="Pangilinan J."/>
            <person name="Park H.-J."/>
            <person name="Ramirez L."/>
            <person name="Alfaro M."/>
            <person name="Sun H."/>
            <person name="Tritt A."/>
            <person name="Yoshinaga Y."/>
            <person name="Zwiers L.-H."/>
            <person name="Turgeon B.G."/>
            <person name="Goodwin S.B."/>
            <person name="Spatafora J.W."/>
            <person name="Crous P.W."/>
            <person name="Grigoriev I.V."/>
        </authorList>
    </citation>
    <scope>NUCLEOTIDE SEQUENCE</scope>
    <source>
        <strain evidence="2">CBS 394.84</strain>
    </source>
</reference>
<organism evidence="2 3">
    <name type="scientific">Cucurbitaria berberidis CBS 394.84</name>
    <dbReference type="NCBI Taxonomy" id="1168544"/>
    <lineage>
        <taxon>Eukaryota</taxon>
        <taxon>Fungi</taxon>
        <taxon>Dikarya</taxon>
        <taxon>Ascomycota</taxon>
        <taxon>Pezizomycotina</taxon>
        <taxon>Dothideomycetes</taxon>
        <taxon>Pleosporomycetidae</taxon>
        <taxon>Pleosporales</taxon>
        <taxon>Pleosporineae</taxon>
        <taxon>Cucurbitariaceae</taxon>
        <taxon>Cucurbitaria</taxon>
    </lineage>
</organism>
<keyword evidence="1" id="KW-0472">Membrane</keyword>
<evidence type="ECO:0000313" key="3">
    <source>
        <dbReference type="Proteomes" id="UP000800039"/>
    </source>
</evidence>
<feature type="transmembrane region" description="Helical" evidence="1">
    <location>
        <begin position="12"/>
        <end position="33"/>
    </location>
</feature>
<sequence length="108" mass="12228">MRQRLQRATLETWIWCFLLATIIIITAALAANWEDLMPSNDNPATSVTTSTLTLTSTAIRREVVNEYPTTEELADNAKCTGCKDKIRACIQVCHHSSSVQWLKERVFD</sequence>
<evidence type="ECO:0000313" key="2">
    <source>
        <dbReference type="EMBL" id="KAF1849406.1"/>
    </source>
</evidence>
<keyword evidence="1" id="KW-0812">Transmembrane</keyword>
<gene>
    <name evidence="2" type="ORF">K460DRAFT_404634</name>
</gene>
<evidence type="ECO:0000256" key="1">
    <source>
        <dbReference type="SAM" id="Phobius"/>
    </source>
</evidence>
<dbReference type="Proteomes" id="UP000800039">
    <property type="component" value="Unassembled WGS sequence"/>
</dbReference>
<dbReference type="EMBL" id="ML976615">
    <property type="protein sequence ID" value="KAF1849406.1"/>
    <property type="molecule type" value="Genomic_DNA"/>
</dbReference>
<keyword evidence="1" id="KW-1133">Transmembrane helix</keyword>
<dbReference type="GeneID" id="63854002"/>
<proteinExistence type="predicted"/>
<protein>
    <submittedName>
        <fullName evidence="2">Uncharacterized protein</fullName>
    </submittedName>
</protein>